<evidence type="ECO:0000259" key="1">
    <source>
        <dbReference type="Pfam" id="PF00535"/>
    </source>
</evidence>
<dbReference type="AlphaFoldDB" id="A0A9X2XTW7"/>
<dbReference type="SUPFAM" id="SSF53448">
    <property type="entry name" value="Nucleotide-diphospho-sugar transferases"/>
    <property type="match status" value="1"/>
</dbReference>
<dbReference type="InterPro" id="IPR001173">
    <property type="entry name" value="Glyco_trans_2-like"/>
</dbReference>
<dbReference type="PANTHER" id="PTHR43685:SF2">
    <property type="entry name" value="GLYCOSYLTRANSFERASE 2-LIKE DOMAIN-CONTAINING PROTEIN"/>
    <property type="match status" value="1"/>
</dbReference>
<dbReference type="GO" id="GO:0016757">
    <property type="term" value="F:glycosyltransferase activity"/>
    <property type="evidence" value="ECO:0007669"/>
    <property type="project" value="UniProtKB-KW"/>
</dbReference>
<dbReference type="EMBL" id="JAOTIF010000001">
    <property type="protein sequence ID" value="MCU7548282.1"/>
    <property type="molecule type" value="Genomic_DNA"/>
</dbReference>
<keyword evidence="3" id="KW-1185">Reference proteome</keyword>
<dbReference type="PANTHER" id="PTHR43685">
    <property type="entry name" value="GLYCOSYLTRANSFERASE"/>
    <property type="match status" value="1"/>
</dbReference>
<dbReference type="Proteomes" id="UP001155483">
    <property type="component" value="Unassembled WGS sequence"/>
</dbReference>
<dbReference type="Gene3D" id="3.90.550.10">
    <property type="entry name" value="Spore Coat Polysaccharide Biosynthesis Protein SpsA, Chain A"/>
    <property type="match status" value="1"/>
</dbReference>
<dbReference type="RefSeq" id="WP_279295726.1">
    <property type="nucleotide sequence ID" value="NZ_JAOTIF010000001.1"/>
</dbReference>
<proteinExistence type="predicted"/>
<organism evidence="2 3">
    <name type="scientific">Paraflavisolibacter caeni</name>
    <dbReference type="NCBI Taxonomy" id="2982496"/>
    <lineage>
        <taxon>Bacteria</taxon>
        <taxon>Pseudomonadati</taxon>
        <taxon>Bacteroidota</taxon>
        <taxon>Chitinophagia</taxon>
        <taxon>Chitinophagales</taxon>
        <taxon>Chitinophagaceae</taxon>
        <taxon>Paraflavisolibacter</taxon>
    </lineage>
</organism>
<dbReference type="EC" id="2.4.-.-" evidence="2"/>
<evidence type="ECO:0000313" key="3">
    <source>
        <dbReference type="Proteomes" id="UP001155483"/>
    </source>
</evidence>
<keyword evidence="2" id="KW-0808">Transferase</keyword>
<reference evidence="2" key="1">
    <citation type="submission" date="2022-09" db="EMBL/GenBank/DDBJ databases">
        <authorList>
            <person name="Yuan C."/>
            <person name="Ke Z."/>
        </authorList>
    </citation>
    <scope>NUCLEOTIDE SEQUENCE</scope>
    <source>
        <strain evidence="2">LB-8</strain>
    </source>
</reference>
<keyword evidence="2" id="KW-0328">Glycosyltransferase</keyword>
<dbReference type="InterPro" id="IPR050834">
    <property type="entry name" value="Glycosyltransf_2"/>
</dbReference>
<gene>
    <name evidence="2" type="ORF">OCK74_04110</name>
</gene>
<reference evidence="2" key="2">
    <citation type="submission" date="2023-04" db="EMBL/GenBank/DDBJ databases">
        <title>Paracnuella aquatica gen. nov., sp. nov., a member of the family Chitinophagaceae isolated from a hot spring.</title>
        <authorList>
            <person name="Wang C."/>
        </authorList>
    </citation>
    <scope>NUCLEOTIDE SEQUENCE</scope>
    <source>
        <strain evidence="2">LB-8</strain>
    </source>
</reference>
<comment type="caution">
    <text evidence="2">The sequence shown here is derived from an EMBL/GenBank/DDBJ whole genome shotgun (WGS) entry which is preliminary data.</text>
</comment>
<dbReference type="InterPro" id="IPR029044">
    <property type="entry name" value="Nucleotide-diphossugar_trans"/>
</dbReference>
<evidence type="ECO:0000313" key="2">
    <source>
        <dbReference type="EMBL" id="MCU7548282.1"/>
    </source>
</evidence>
<name>A0A9X2XTW7_9BACT</name>
<sequence length="421" mass="48320">MATKVLELEIPGNIISIPFEEGYDHYRVLVRMQKQPVGWLNFSRNETGSISAEDLCMAIKRQLGPAIIQEFLSRSFVRKNDSSSYEGISVVVCTRNRTAQLAQCLQTLLQLPYPNYEIIIVDNAPSNDDTQQLVANFPVHYVRENCPGLDWARNRGIAEAKYPIIAFTDDDVIVDKYWLQAIANIFLDKQVMGVSGYVAPAELETQAQHVFELGYGGMGHGFLRRFIRKGGISEKQLLWASNFGIGANMAFRREIFQKIGGFDTALDVGTPSNGGGDIEFFHRLVNKGHLFVYEPTMLVWHYHRKENSALSKQIFNNGCSFGCYLIVCFRKKTVRHFTILQFFILDWFLKWNLKNLIHPTKIPIRLSLYELFGMLTSPISYWKTLRWNKQVRKKYGTLSGTRRFRSELGNSQITFHKEAEC</sequence>
<protein>
    <submittedName>
        <fullName evidence="2">Glycosyltransferase</fullName>
        <ecNumber evidence="2">2.4.-.-</ecNumber>
    </submittedName>
</protein>
<accession>A0A9X2XTW7</accession>
<feature type="domain" description="Glycosyltransferase 2-like" evidence="1">
    <location>
        <begin position="89"/>
        <end position="260"/>
    </location>
</feature>
<dbReference type="Pfam" id="PF00535">
    <property type="entry name" value="Glycos_transf_2"/>
    <property type="match status" value="1"/>
</dbReference>